<feature type="region of interest" description="Disordered" evidence="1">
    <location>
        <begin position="265"/>
        <end position="310"/>
    </location>
</feature>
<dbReference type="SUPFAM" id="SSF56112">
    <property type="entry name" value="Protein kinase-like (PK-like)"/>
    <property type="match status" value="1"/>
</dbReference>
<feature type="compositionally biased region" description="Acidic residues" evidence="1">
    <location>
        <begin position="341"/>
        <end position="356"/>
    </location>
</feature>
<protein>
    <submittedName>
        <fullName evidence="3">Rho guanine nucleotide exchange factor</fullName>
    </submittedName>
</protein>
<dbReference type="Proteomes" id="UP001465976">
    <property type="component" value="Unassembled WGS sequence"/>
</dbReference>
<dbReference type="InterPro" id="IPR011009">
    <property type="entry name" value="Kinase-like_dom_sf"/>
</dbReference>
<dbReference type="InterPro" id="IPR050122">
    <property type="entry name" value="RTK"/>
</dbReference>
<sequence>MSTSTSRPAGTARWLAPELLIGSGGTSKASDVYAYACVCYEIFTGGCHPFPELPNEMAVALSVTQGKRPVRPRNVPKLRNEMWALMELCWDGVPASRPTANQLLARILTIDTGNPAFSPALDWDESVFSQVWANVEYRPLATESLPATRRQVRGKRLVSSSYAPPGGPSVTTNGKAQNLFEHSERTTSRNVSRVQKVSLDSYPSTSWPCMETPPADSASSGFQPPASTSTSRLNSGWNLQALGAALPDTTNHRILRSRYAEFGSSAPVPFIPSVPGDRPITTSRNATKERPRFDKHADRKREKLRRDRDREFDRRPKWERRNVTRDDPVPSIGFGSRYPVDSDDSDTDDSDADESASDYSAEYIPMPKPPPEVYTREWEEERRKQEQRWMAEHGRCSTMAEENRSVEDGQSGPGPSRLQSDHPRPYPLPLPLPAHAGSTSTSILHSPQPLHSAVSSSPLRPDDTPYNVQEPSQLRHRGLLNFPT</sequence>
<evidence type="ECO:0000256" key="1">
    <source>
        <dbReference type="SAM" id="MobiDB-lite"/>
    </source>
</evidence>
<feature type="compositionally biased region" description="Basic and acidic residues" evidence="1">
    <location>
        <begin position="374"/>
        <end position="407"/>
    </location>
</feature>
<dbReference type="InterPro" id="IPR000719">
    <property type="entry name" value="Prot_kinase_dom"/>
</dbReference>
<dbReference type="InterPro" id="IPR001245">
    <property type="entry name" value="Ser-Thr/Tyr_kinase_cat_dom"/>
</dbReference>
<feature type="domain" description="Protein kinase" evidence="2">
    <location>
        <begin position="1"/>
        <end position="117"/>
    </location>
</feature>
<dbReference type="PROSITE" id="PS50011">
    <property type="entry name" value="PROTEIN_KINASE_DOM"/>
    <property type="match status" value="1"/>
</dbReference>
<feature type="region of interest" description="Disordered" evidence="1">
    <location>
        <begin position="322"/>
        <end position="484"/>
    </location>
</feature>
<dbReference type="EMBL" id="JBAHYK010000897">
    <property type="protein sequence ID" value="KAL0570642.1"/>
    <property type="molecule type" value="Genomic_DNA"/>
</dbReference>
<dbReference type="Gene3D" id="1.10.510.10">
    <property type="entry name" value="Transferase(Phosphotransferase) domain 1"/>
    <property type="match status" value="1"/>
</dbReference>
<feature type="region of interest" description="Disordered" evidence="1">
    <location>
        <begin position="149"/>
        <end position="233"/>
    </location>
</feature>
<feature type="compositionally biased region" description="Basic and acidic residues" evidence="1">
    <location>
        <begin position="286"/>
        <end position="310"/>
    </location>
</feature>
<dbReference type="PANTHER" id="PTHR24416:SF611">
    <property type="entry name" value="TYROSINE-PROTEIN KINASE TRANSMEMBRANE RECEPTOR ROR"/>
    <property type="match status" value="1"/>
</dbReference>
<gene>
    <name evidence="3" type="primary">TUS1_19</name>
    <name evidence="3" type="ORF">V5O48_011323</name>
</gene>
<dbReference type="Pfam" id="PF07714">
    <property type="entry name" value="PK_Tyr_Ser-Thr"/>
    <property type="match status" value="1"/>
</dbReference>
<evidence type="ECO:0000313" key="4">
    <source>
        <dbReference type="Proteomes" id="UP001465976"/>
    </source>
</evidence>
<organism evidence="3 4">
    <name type="scientific">Marasmius crinis-equi</name>
    <dbReference type="NCBI Taxonomy" id="585013"/>
    <lineage>
        <taxon>Eukaryota</taxon>
        <taxon>Fungi</taxon>
        <taxon>Dikarya</taxon>
        <taxon>Basidiomycota</taxon>
        <taxon>Agaricomycotina</taxon>
        <taxon>Agaricomycetes</taxon>
        <taxon>Agaricomycetidae</taxon>
        <taxon>Agaricales</taxon>
        <taxon>Marasmiineae</taxon>
        <taxon>Marasmiaceae</taxon>
        <taxon>Marasmius</taxon>
    </lineage>
</organism>
<comment type="caution">
    <text evidence="3">The sequence shown here is derived from an EMBL/GenBank/DDBJ whole genome shotgun (WGS) entry which is preliminary data.</text>
</comment>
<feature type="compositionally biased region" description="Polar residues" evidence="1">
    <location>
        <begin position="217"/>
        <end position="233"/>
    </location>
</feature>
<proteinExistence type="predicted"/>
<reference evidence="3 4" key="1">
    <citation type="submission" date="2024-02" db="EMBL/GenBank/DDBJ databases">
        <title>A draft genome for the cacao thread blight pathogen Marasmius crinis-equi.</title>
        <authorList>
            <person name="Cohen S.P."/>
            <person name="Baruah I.K."/>
            <person name="Amoako-Attah I."/>
            <person name="Bukari Y."/>
            <person name="Meinhardt L.W."/>
            <person name="Bailey B.A."/>
        </authorList>
    </citation>
    <scope>NUCLEOTIDE SEQUENCE [LARGE SCALE GENOMIC DNA]</scope>
    <source>
        <strain evidence="3 4">GH-76</strain>
    </source>
</reference>
<accession>A0ABR3F6B5</accession>
<keyword evidence="4" id="KW-1185">Reference proteome</keyword>
<evidence type="ECO:0000259" key="2">
    <source>
        <dbReference type="PROSITE" id="PS50011"/>
    </source>
</evidence>
<evidence type="ECO:0000313" key="3">
    <source>
        <dbReference type="EMBL" id="KAL0570642.1"/>
    </source>
</evidence>
<name>A0ABR3F6B5_9AGAR</name>
<dbReference type="PANTHER" id="PTHR24416">
    <property type="entry name" value="TYROSINE-PROTEIN KINASE RECEPTOR"/>
    <property type="match status" value="1"/>
</dbReference>